<keyword evidence="6 12" id="KW-0812">Transmembrane</keyword>
<keyword evidence="10 12" id="KW-0472">Membrane</keyword>
<keyword evidence="9 12" id="KW-0333">Golgi apparatus</keyword>
<dbReference type="InterPro" id="IPR031481">
    <property type="entry name" value="Glyco_tran_10_N"/>
</dbReference>
<sequence>MSVHRKLLQVFLLSILISLCLFLYAAYFVDVEHPGLLRPIDSSTNGSKYANDTWKRISVAQGTKNILLWKSFFWGYRFGLGRTAFVNVGCRVSNCLITYNASLMPHEDFDAILIHPPTQKTPHIFKNRRPDQIFVMFTTEPPVHMPQNMKVFDNYFNWTMTYRTGSTFHLKYGEIIPLESAPTTVEEAMAMRLELMRSDVNPAQGKTKLAIWLASNCNARSNRQTYVKILKKFTTIDIFSKNGRCGGKDECPRDNNEDVCYDLVEHTYKFYLAFENSICDEYVTEKFFEMMSRNIVPVVLGGADYAAIAPPHSYINALDYTPHQLAEYLNELDRNDTLYAEYFWWKPHYRVSNLYETNRKAFCDLCEALHSTPLEKSTVTGIQTWYIKQAHCLNNPVFEEN</sequence>
<comment type="pathway">
    <text evidence="2">Protein modification; protein glycosylation.</text>
</comment>
<keyword evidence="11" id="KW-0325">Glycoprotein</keyword>
<comment type="caution">
    <text evidence="15">The sequence shown here is derived from an EMBL/GenBank/DDBJ whole genome shotgun (WGS) entry which is preliminary data.</text>
</comment>
<evidence type="ECO:0000256" key="12">
    <source>
        <dbReference type="RuleBase" id="RU003832"/>
    </source>
</evidence>
<evidence type="ECO:0000256" key="7">
    <source>
        <dbReference type="ARBA" id="ARBA00022968"/>
    </source>
</evidence>
<evidence type="ECO:0000256" key="8">
    <source>
        <dbReference type="ARBA" id="ARBA00022989"/>
    </source>
</evidence>
<evidence type="ECO:0000259" key="13">
    <source>
        <dbReference type="Pfam" id="PF00852"/>
    </source>
</evidence>
<protein>
    <recommendedName>
        <fullName evidence="12">Fucosyltransferase</fullName>
        <ecNumber evidence="12">2.4.1.-</ecNumber>
    </recommendedName>
</protein>
<evidence type="ECO:0000256" key="9">
    <source>
        <dbReference type="ARBA" id="ARBA00023034"/>
    </source>
</evidence>
<dbReference type="PANTHER" id="PTHR48438">
    <property type="entry name" value="ALPHA-(1,3)-FUCOSYLTRANSFERASE C-RELATED"/>
    <property type="match status" value="1"/>
</dbReference>
<dbReference type="EMBL" id="WJBH02000008">
    <property type="protein sequence ID" value="KAI9554292.1"/>
    <property type="molecule type" value="Genomic_DNA"/>
</dbReference>
<dbReference type="InterPro" id="IPR001503">
    <property type="entry name" value="Glyco_trans_10"/>
</dbReference>
<dbReference type="FunFam" id="3.40.50.11660:FF:000009">
    <property type="entry name" value="Uncharacterized protein"/>
    <property type="match status" value="1"/>
</dbReference>
<evidence type="ECO:0000313" key="15">
    <source>
        <dbReference type="EMBL" id="KAI9554292.1"/>
    </source>
</evidence>
<feature type="domain" description="Fucosyltransferase C-terminal" evidence="13">
    <location>
        <begin position="204"/>
        <end position="385"/>
    </location>
</feature>
<evidence type="ECO:0000259" key="14">
    <source>
        <dbReference type="Pfam" id="PF17039"/>
    </source>
</evidence>
<dbReference type="InterPro" id="IPR038577">
    <property type="entry name" value="GT10-like_C_sf"/>
</dbReference>
<accession>A0AAD5KKA4</accession>
<evidence type="ECO:0000256" key="11">
    <source>
        <dbReference type="ARBA" id="ARBA00023180"/>
    </source>
</evidence>
<evidence type="ECO:0000256" key="5">
    <source>
        <dbReference type="ARBA" id="ARBA00022679"/>
    </source>
</evidence>
<dbReference type="GO" id="GO:0032580">
    <property type="term" value="C:Golgi cisterna membrane"/>
    <property type="evidence" value="ECO:0007669"/>
    <property type="project" value="UniProtKB-SubCell"/>
</dbReference>
<name>A0AAD5KKA4_9CRUS</name>
<feature type="transmembrane region" description="Helical" evidence="12">
    <location>
        <begin position="7"/>
        <end position="29"/>
    </location>
</feature>
<evidence type="ECO:0000256" key="6">
    <source>
        <dbReference type="ARBA" id="ARBA00022692"/>
    </source>
</evidence>
<evidence type="ECO:0000256" key="3">
    <source>
        <dbReference type="ARBA" id="ARBA00008919"/>
    </source>
</evidence>
<evidence type="ECO:0000256" key="1">
    <source>
        <dbReference type="ARBA" id="ARBA00004447"/>
    </source>
</evidence>
<feature type="domain" description="Fucosyltransferase N-terminal" evidence="14">
    <location>
        <begin position="63"/>
        <end position="173"/>
    </location>
</feature>
<dbReference type="Proteomes" id="UP000820818">
    <property type="component" value="Linkage Group LG8"/>
</dbReference>
<proteinExistence type="inferred from homology"/>
<dbReference type="PANTHER" id="PTHR48438:SF1">
    <property type="entry name" value="ALPHA-(1,3)-FUCOSYLTRANSFERASE C-RELATED"/>
    <property type="match status" value="1"/>
</dbReference>
<organism evidence="15 16">
    <name type="scientific">Daphnia sinensis</name>
    <dbReference type="NCBI Taxonomy" id="1820382"/>
    <lineage>
        <taxon>Eukaryota</taxon>
        <taxon>Metazoa</taxon>
        <taxon>Ecdysozoa</taxon>
        <taxon>Arthropoda</taxon>
        <taxon>Crustacea</taxon>
        <taxon>Branchiopoda</taxon>
        <taxon>Diplostraca</taxon>
        <taxon>Cladocera</taxon>
        <taxon>Anomopoda</taxon>
        <taxon>Daphniidae</taxon>
        <taxon>Daphnia</taxon>
        <taxon>Daphnia similis group</taxon>
    </lineage>
</organism>
<dbReference type="Pfam" id="PF00852">
    <property type="entry name" value="Glyco_transf_10"/>
    <property type="match status" value="1"/>
</dbReference>
<evidence type="ECO:0000256" key="10">
    <source>
        <dbReference type="ARBA" id="ARBA00023136"/>
    </source>
</evidence>
<keyword evidence="5 12" id="KW-0808">Transferase</keyword>
<keyword evidence="16" id="KW-1185">Reference proteome</keyword>
<comment type="similarity">
    <text evidence="3 12">Belongs to the glycosyltransferase 10 family.</text>
</comment>
<gene>
    <name evidence="15" type="ORF">GHT06_019564</name>
</gene>
<dbReference type="AlphaFoldDB" id="A0AAD5KKA4"/>
<dbReference type="SUPFAM" id="SSF53756">
    <property type="entry name" value="UDP-Glycosyltransferase/glycogen phosphorylase"/>
    <property type="match status" value="1"/>
</dbReference>
<dbReference type="EC" id="2.4.1.-" evidence="12"/>
<keyword evidence="7" id="KW-0735">Signal-anchor</keyword>
<evidence type="ECO:0000256" key="2">
    <source>
        <dbReference type="ARBA" id="ARBA00004922"/>
    </source>
</evidence>
<reference evidence="15 16" key="1">
    <citation type="submission" date="2022-05" db="EMBL/GenBank/DDBJ databases">
        <title>A multi-omics perspective on studying reproductive biology in Daphnia sinensis.</title>
        <authorList>
            <person name="Jia J."/>
        </authorList>
    </citation>
    <scope>NUCLEOTIDE SEQUENCE [LARGE SCALE GENOMIC DNA]</scope>
    <source>
        <strain evidence="15 16">WSL</strain>
    </source>
</reference>
<dbReference type="Pfam" id="PF17039">
    <property type="entry name" value="Glyco_tran_10_N"/>
    <property type="match status" value="1"/>
</dbReference>
<dbReference type="Gene3D" id="3.40.50.11660">
    <property type="entry name" value="Glycosyl transferase family 10, C-terminal domain"/>
    <property type="match status" value="1"/>
</dbReference>
<dbReference type="GO" id="GO:0008417">
    <property type="term" value="F:fucosyltransferase activity"/>
    <property type="evidence" value="ECO:0007669"/>
    <property type="project" value="InterPro"/>
</dbReference>
<keyword evidence="8 12" id="KW-1133">Transmembrane helix</keyword>
<evidence type="ECO:0000256" key="4">
    <source>
        <dbReference type="ARBA" id="ARBA00022676"/>
    </source>
</evidence>
<keyword evidence="4 12" id="KW-0328">Glycosyltransferase</keyword>
<dbReference type="InterPro" id="IPR055270">
    <property type="entry name" value="Glyco_tran_10_C"/>
</dbReference>
<comment type="subcellular location">
    <subcellularLocation>
        <location evidence="1 12">Golgi apparatus</location>
        <location evidence="1 12">Golgi stack membrane</location>
        <topology evidence="1 12">Single-pass type II membrane protein</topology>
    </subcellularLocation>
</comment>
<evidence type="ECO:0000313" key="16">
    <source>
        <dbReference type="Proteomes" id="UP000820818"/>
    </source>
</evidence>